<dbReference type="Pfam" id="PF14014">
    <property type="entry name" value="DUF4230"/>
    <property type="match status" value="1"/>
</dbReference>
<evidence type="ECO:0000313" key="2">
    <source>
        <dbReference type="Proteomes" id="UP000268313"/>
    </source>
</evidence>
<name>A0A3A8KKF9_9BACT</name>
<dbReference type="RefSeq" id="WP_120602347.1">
    <property type="nucleotide sequence ID" value="NZ_RAWE01000026.1"/>
</dbReference>
<organism evidence="1 2">
    <name type="scientific">Corallococcus carmarthensis</name>
    <dbReference type="NCBI Taxonomy" id="2316728"/>
    <lineage>
        <taxon>Bacteria</taxon>
        <taxon>Pseudomonadati</taxon>
        <taxon>Myxococcota</taxon>
        <taxon>Myxococcia</taxon>
        <taxon>Myxococcales</taxon>
        <taxon>Cystobacterineae</taxon>
        <taxon>Myxococcaceae</taxon>
        <taxon>Corallococcus</taxon>
    </lineage>
</organism>
<gene>
    <name evidence="1" type="ORF">D7X32_10315</name>
</gene>
<protein>
    <submittedName>
        <fullName evidence="1">DUF4230 domain-containing protein</fullName>
    </submittedName>
</protein>
<accession>A0A3A8KKF9</accession>
<dbReference type="InterPro" id="IPR025324">
    <property type="entry name" value="DUF4230"/>
</dbReference>
<proteinExistence type="predicted"/>
<sequence length="205" mass="22698">MAKNVSRALSLLAAVALGALGAWVLLRPASSRLPDTAAVVEQMREVARLETLDVSLYKKVTFTPEPQATDALWKDVLLWASYTLQNPHGRAIVFADAHLGFDFQRFDSSHLHAVGTRVDVLLPPMQVTVALRPGETEIIDSNLDSTQTAQLLEKARLAFEKEVRQDRRLQEKARQSAERSLRGLLLTLGFREVRFVETLPVGSAG</sequence>
<keyword evidence="2" id="KW-1185">Reference proteome</keyword>
<dbReference type="OrthoDB" id="5503492at2"/>
<dbReference type="Proteomes" id="UP000268313">
    <property type="component" value="Unassembled WGS sequence"/>
</dbReference>
<dbReference type="AlphaFoldDB" id="A0A3A8KKF9"/>
<dbReference type="EMBL" id="RAWE01000026">
    <property type="protein sequence ID" value="RKH04685.1"/>
    <property type="molecule type" value="Genomic_DNA"/>
</dbReference>
<evidence type="ECO:0000313" key="1">
    <source>
        <dbReference type="EMBL" id="RKH04685.1"/>
    </source>
</evidence>
<reference evidence="2" key="1">
    <citation type="submission" date="2018-09" db="EMBL/GenBank/DDBJ databases">
        <authorList>
            <person name="Livingstone P.G."/>
            <person name="Whitworth D.E."/>
        </authorList>
    </citation>
    <scope>NUCLEOTIDE SEQUENCE [LARGE SCALE GENOMIC DNA]</scope>
    <source>
        <strain evidence="2">CA043D</strain>
    </source>
</reference>
<comment type="caution">
    <text evidence="1">The sequence shown here is derived from an EMBL/GenBank/DDBJ whole genome shotgun (WGS) entry which is preliminary data.</text>
</comment>